<evidence type="ECO:0000313" key="2">
    <source>
        <dbReference type="Proteomes" id="UP000475582"/>
    </source>
</evidence>
<evidence type="ECO:0000313" key="1">
    <source>
        <dbReference type="EMBL" id="MTV36276.1"/>
    </source>
</evidence>
<proteinExistence type="predicted"/>
<dbReference type="RefSeq" id="WP_155461620.1">
    <property type="nucleotide sequence ID" value="NZ_WNKY01000001.1"/>
</dbReference>
<dbReference type="AlphaFoldDB" id="A0A6L6PB32"/>
<name>A0A6L6PB32_9BURK</name>
<dbReference type="EMBL" id="WNKY01000001">
    <property type="protein sequence ID" value="MTV36276.1"/>
    <property type="molecule type" value="Genomic_DNA"/>
</dbReference>
<comment type="caution">
    <text evidence="1">The sequence shown here is derived from an EMBL/GenBank/DDBJ whole genome shotgun (WGS) entry which is preliminary data.</text>
</comment>
<keyword evidence="2" id="KW-1185">Reference proteome</keyword>
<protein>
    <submittedName>
        <fullName evidence="1">Uncharacterized protein</fullName>
    </submittedName>
</protein>
<reference evidence="1 2" key="1">
    <citation type="submission" date="2019-11" db="EMBL/GenBank/DDBJ databases">
        <title>Type strains purchased from KCTC, JCM and DSMZ.</title>
        <authorList>
            <person name="Lu H."/>
        </authorList>
    </citation>
    <scope>NUCLEOTIDE SEQUENCE [LARGE SCALE GENOMIC DNA]</scope>
    <source>
        <strain evidence="1 2">KCTC 22382</strain>
    </source>
</reference>
<dbReference type="Proteomes" id="UP000475582">
    <property type="component" value="Unassembled WGS sequence"/>
</dbReference>
<organism evidence="1 2">
    <name type="scientific">Duganella radicis</name>
    <dbReference type="NCBI Taxonomy" id="551988"/>
    <lineage>
        <taxon>Bacteria</taxon>
        <taxon>Pseudomonadati</taxon>
        <taxon>Pseudomonadota</taxon>
        <taxon>Betaproteobacteria</taxon>
        <taxon>Burkholderiales</taxon>
        <taxon>Oxalobacteraceae</taxon>
        <taxon>Telluria group</taxon>
        <taxon>Duganella</taxon>
    </lineage>
</organism>
<gene>
    <name evidence="1" type="ORF">GM676_01605</name>
</gene>
<sequence length="52" mass="5382">MTQTEMMKLGMALGICFAAYKFVGNPLVKTAALAVGGVIVARKVPVLTDALA</sequence>
<accession>A0A6L6PB32</accession>
<dbReference type="OrthoDB" id="9933288at2"/>